<dbReference type="InterPro" id="IPR030678">
    <property type="entry name" value="Peptide/Ni-bd"/>
</dbReference>
<dbReference type="Gene3D" id="3.90.76.10">
    <property type="entry name" value="Dipeptide-binding Protein, Domain 1"/>
    <property type="match status" value="1"/>
</dbReference>
<dbReference type="GO" id="GO:0015833">
    <property type="term" value="P:peptide transport"/>
    <property type="evidence" value="ECO:0007669"/>
    <property type="project" value="TreeGrafter"/>
</dbReference>
<feature type="signal peptide" evidence="2">
    <location>
        <begin position="1"/>
        <end position="25"/>
    </location>
</feature>
<accession>A0A3D9V7T3</accession>
<dbReference type="InterPro" id="IPR000914">
    <property type="entry name" value="SBP_5_dom"/>
</dbReference>
<dbReference type="Proteomes" id="UP000256485">
    <property type="component" value="Unassembled WGS sequence"/>
</dbReference>
<keyword evidence="5" id="KW-1185">Reference proteome</keyword>
<feature type="domain" description="Solute-binding protein family 5" evidence="3">
    <location>
        <begin position="85"/>
        <end position="415"/>
    </location>
</feature>
<name>A0A3D9V7T3_THECX</name>
<keyword evidence="1 2" id="KW-0732">Signal</keyword>
<dbReference type="GO" id="GO:0043190">
    <property type="term" value="C:ATP-binding cassette (ABC) transporter complex"/>
    <property type="evidence" value="ECO:0007669"/>
    <property type="project" value="InterPro"/>
</dbReference>
<dbReference type="Gene3D" id="3.40.190.10">
    <property type="entry name" value="Periplasmic binding protein-like II"/>
    <property type="match status" value="1"/>
</dbReference>
<reference evidence="4 5" key="1">
    <citation type="submission" date="2018-08" db="EMBL/GenBank/DDBJ databases">
        <title>Sequencing the genomes of 1000 actinobacteria strains.</title>
        <authorList>
            <person name="Klenk H.-P."/>
        </authorList>
    </citation>
    <scope>NUCLEOTIDE SEQUENCE [LARGE SCALE GENOMIC DNA]</scope>
    <source>
        <strain evidence="4 5">DSM 22891</strain>
    </source>
</reference>
<dbReference type="Pfam" id="PF00496">
    <property type="entry name" value="SBP_bac_5"/>
    <property type="match status" value="1"/>
</dbReference>
<sequence length="507" mass="55760">MKRRLRRLVVAILVSGLLTACSAGAGSAPQPTSTSTAGEDSSLVIGFSAEPANLDFTRTDGAAIPEALLVNVYEGLVKLDQSTGEIVPLLAESWTVSEDRRTYEFTLREGVRFSNGAEFTAEDVKFSIERVKSDAWTISLKKGMDVVESVEVLSPTKVRVVLSKPSNSWLFAMTTRIGAMFSRTGVDDLANKPVGTGPYVLKSWRRGDSIVLERNENYWGEPPAIKTVTLRYFKDPTAMTNALLSGAIDVVGTLQAPEALDQFTDDDRFQVIEGTTNGEVTLAFNNESGPTSDIRVRKAIKHAIDHQALLDTAWAGRGFLIGSHVPPTDPWYEDLTGLYPYDPKRAKDLLAEAGHEKLRLRFRIANLPYAVAAAQVVAAQLAEVGITAEIEPLEFPARWLDEVFTKADYDMSIVAHVEPRDISTFGNPEYYWRYDNKEVRDLLAQADAGTDEEQVTAMKRVARTIAEDAAADWLFLLPNLIVAKKDVTGLPKNRIGEAFDLTTLGRS</sequence>
<evidence type="ECO:0000313" key="4">
    <source>
        <dbReference type="EMBL" id="REF37858.1"/>
    </source>
</evidence>
<dbReference type="PIRSF" id="PIRSF002741">
    <property type="entry name" value="MppA"/>
    <property type="match status" value="1"/>
</dbReference>
<dbReference type="PANTHER" id="PTHR30290">
    <property type="entry name" value="PERIPLASMIC BINDING COMPONENT OF ABC TRANSPORTER"/>
    <property type="match status" value="1"/>
</dbReference>
<dbReference type="PROSITE" id="PS51257">
    <property type="entry name" value="PROKAR_LIPOPROTEIN"/>
    <property type="match status" value="1"/>
</dbReference>
<evidence type="ECO:0000256" key="2">
    <source>
        <dbReference type="SAM" id="SignalP"/>
    </source>
</evidence>
<dbReference type="GO" id="GO:1904680">
    <property type="term" value="F:peptide transmembrane transporter activity"/>
    <property type="evidence" value="ECO:0007669"/>
    <property type="project" value="TreeGrafter"/>
</dbReference>
<dbReference type="RefSeq" id="WP_115851247.1">
    <property type="nucleotide sequence ID" value="NZ_QTUC01000001.1"/>
</dbReference>
<evidence type="ECO:0000313" key="5">
    <source>
        <dbReference type="Proteomes" id="UP000256485"/>
    </source>
</evidence>
<dbReference type="SUPFAM" id="SSF53850">
    <property type="entry name" value="Periplasmic binding protein-like II"/>
    <property type="match status" value="1"/>
</dbReference>
<comment type="caution">
    <text evidence="4">The sequence shown here is derived from an EMBL/GenBank/DDBJ whole genome shotgun (WGS) entry which is preliminary data.</text>
</comment>
<dbReference type="OrthoDB" id="9796817at2"/>
<dbReference type="GO" id="GO:0042597">
    <property type="term" value="C:periplasmic space"/>
    <property type="evidence" value="ECO:0007669"/>
    <property type="project" value="UniProtKB-ARBA"/>
</dbReference>
<dbReference type="Gene3D" id="3.10.105.10">
    <property type="entry name" value="Dipeptide-binding Protein, Domain 3"/>
    <property type="match status" value="1"/>
</dbReference>
<dbReference type="EMBL" id="QTUC01000001">
    <property type="protein sequence ID" value="REF37858.1"/>
    <property type="molecule type" value="Genomic_DNA"/>
</dbReference>
<feature type="chain" id="PRO_5017682325" evidence="2">
    <location>
        <begin position="26"/>
        <end position="507"/>
    </location>
</feature>
<dbReference type="PANTHER" id="PTHR30290:SF38">
    <property type="entry name" value="D,D-DIPEPTIDE-BINDING PERIPLASMIC PROTEIN DDPA-RELATED"/>
    <property type="match status" value="1"/>
</dbReference>
<proteinExistence type="predicted"/>
<protein>
    <submittedName>
        <fullName evidence="4">Peptide/nickel transport system substrate-binding protein</fullName>
    </submittedName>
</protein>
<dbReference type="CDD" id="cd08494">
    <property type="entry name" value="PBP2_NikA_DppA_OppA_like_6"/>
    <property type="match status" value="1"/>
</dbReference>
<dbReference type="AlphaFoldDB" id="A0A3D9V7T3"/>
<organism evidence="4 5">
    <name type="scientific">Thermasporomyces composti</name>
    <dbReference type="NCBI Taxonomy" id="696763"/>
    <lineage>
        <taxon>Bacteria</taxon>
        <taxon>Bacillati</taxon>
        <taxon>Actinomycetota</taxon>
        <taxon>Actinomycetes</taxon>
        <taxon>Propionibacteriales</taxon>
        <taxon>Nocardioidaceae</taxon>
        <taxon>Thermasporomyces</taxon>
    </lineage>
</organism>
<evidence type="ECO:0000256" key="1">
    <source>
        <dbReference type="ARBA" id="ARBA00022729"/>
    </source>
</evidence>
<evidence type="ECO:0000259" key="3">
    <source>
        <dbReference type="Pfam" id="PF00496"/>
    </source>
</evidence>
<dbReference type="InterPro" id="IPR039424">
    <property type="entry name" value="SBP_5"/>
</dbReference>
<gene>
    <name evidence="4" type="ORF">DFJ64_3319</name>
</gene>